<dbReference type="Pfam" id="PF13516">
    <property type="entry name" value="LRR_6"/>
    <property type="match status" value="1"/>
</dbReference>
<sequence length="529" mass="58978">PTKHYNRKSFRRHFDSWLQFHLYGGGGGWSKSEEFWPKLMATSFRLNGLLRFLQRAFFSVSVVRVMFKAWHGVSLEARKTREYFERLERRDNVPRDVGAPEVTGEARDAPVASSAPPEPWADMSRAPASVAPRKAHTPEAPSCWHKLDFGQVRQQPDRAGWQTVPGSVGPAARPPQPWRLAGTFRWRSSQCIGACRNCRTRLPLARLSRAVRWASSRDLWFTRRISDNSLTLGVAKQLRMVAVPQPGQLAQQLSGRGPAVPGFRDRRVHKLEPADLEWGRGGSGSGLALPSVEHYELFGCSSLTDDSFRAISNRSLRVLKLDKNDIITDAAFGHLGRRCPELHQLCVADCVRVTDQALKAIGQLRYIRVLNLADCVRLSDAGAKSIAEASFAQSLRELNLTNAVRSPTTELSFCENLTHLSADSLANYCPGLVSLDMSGTGMNDSAMSVLGSLSRMRYLYLANCPQVTDLGLQKLVQQLRYLEHLDLSHCVQLTDGGIRWDPGREHSSVKQLSSVGLIKLTMNITSYCK</sequence>
<organism evidence="3 4">
    <name type="scientific">Macrostomum lignano</name>
    <dbReference type="NCBI Taxonomy" id="282301"/>
    <lineage>
        <taxon>Eukaryota</taxon>
        <taxon>Metazoa</taxon>
        <taxon>Spiralia</taxon>
        <taxon>Lophotrochozoa</taxon>
        <taxon>Platyhelminthes</taxon>
        <taxon>Rhabditophora</taxon>
        <taxon>Macrostomorpha</taxon>
        <taxon>Macrostomida</taxon>
        <taxon>Macrostomidae</taxon>
        <taxon>Macrostomum</taxon>
    </lineage>
</organism>
<dbReference type="InterPro" id="IPR001611">
    <property type="entry name" value="Leu-rich_rpt"/>
</dbReference>
<dbReference type="InterPro" id="IPR057207">
    <property type="entry name" value="FBXL15_LRR"/>
</dbReference>
<dbReference type="WBParaSite" id="maker-unitig_39782-snap-gene-0.2-mRNA-1">
    <property type="protein sequence ID" value="maker-unitig_39782-snap-gene-0.2-mRNA-1"/>
    <property type="gene ID" value="maker-unitig_39782-snap-gene-0.2"/>
</dbReference>
<dbReference type="GO" id="GO:0031146">
    <property type="term" value="P:SCF-dependent proteasomal ubiquitin-dependent protein catabolic process"/>
    <property type="evidence" value="ECO:0007669"/>
    <property type="project" value="TreeGrafter"/>
</dbReference>
<evidence type="ECO:0000313" key="3">
    <source>
        <dbReference type="Proteomes" id="UP000095280"/>
    </source>
</evidence>
<feature type="region of interest" description="Disordered" evidence="1">
    <location>
        <begin position="95"/>
        <end position="128"/>
    </location>
</feature>
<evidence type="ECO:0000259" key="2">
    <source>
        <dbReference type="Pfam" id="PF25372"/>
    </source>
</evidence>
<dbReference type="InterPro" id="IPR006553">
    <property type="entry name" value="Leu-rich_rpt_Cys-con_subtyp"/>
</dbReference>
<keyword evidence="3" id="KW-1185">Reference proteome</keyword>
<dbReference type="SMART" id="SM00367">
    <property type="entry name" value="LRR_CC"/>
    <property type="match status" value="5"/>
</dbReference>
<evidence type="ECO:0000313" key="4">
    <source>
        <dbReference type="WBParaSite" id="maker-unitig_39782-snap-gene-0.2-mRNA-1"/>
    </source>
</evidence>
<dbReference type="PANTHER" id="PTHR13318:SF190">
    <property type="entry name" value="PARTNER OF PAIRED, ISOFORM B"/>
    <property type="match status" value="1"/>
</dbReference>
<dbReference type="InterPro" id="IPR032675">
    <property type="entry name" value="LRR_dom_sf"/>
</dbReference>
<evidence type="ECO:0000256" key="1">
    <source>
        <dbReference type="SAM" id="MobiDB-lite"/>
    </source>
</evidence>
<dbReference type="GO" id="GO:0019005">
    <property type="term" value="C:SCF ubiquitin ligase complex"/>
    <property type="evidence" value="ECO:0007669"/>
    <property type="project" value="TreeGrafter"/>
</dbReference>
<accession>A0A1I8FME0</accession>
<reference evidence="4" key="1">
    <citation type="submission" date="2016-11" db="UniProtKB">
        <authorList>
            <consortium name="WormBaseParasite"/>
        </authorList>
    </citation>
    <scope>IDENTIFICATION</scope>
</reference>
<dbReference type="PANTHER" id="PTHR13318">
    <property type="entry name" value="PARTNER OF PAIRED, ISOFORM B-RELATED"/>
    <property type="match status" value="1"/>
</dbReference>
<dbReference type="Gene3D" id="3.80.10.10">
    <property type="entry name" value="Ribonuclease Inhibitor"/>
    <property type="match status" value="2"/>
</dbReference>
<feature type="domain" description="F-box/LRR-repeat protein 15-like leucin rich repeat" evidence="2">
    <location>
        <begin position="297"/>
        <end position="400"/>
    </location>
</feature>
<dbReference type="SUPFAM" id="SSF52047">
    <property type="entry name" value="RNI-like"/>
    <property type="match status" value="1"/>
</dbReference>
<protein>
    <submittedName>
        <fullName evidence="4">Distal membrane arm assembly complex 2-like protein</fullName>
    </submittedName>
</protein>
<dbReference type="AlphaFoldDB" id="A0A1I8FME0"/>
<name>A0A1I8FME0_9PLAT</name>
<dbReference type="Proteomes" id="UP000095280">
    <property type="component" value="Unplaced"/>
</dbReference>
<proteinExistence type="predicted"/>
<dbReference type="Pfam" id="PF25372">
    <property type="entry name" value="DUF7885"/>
    <property type="match status" value="1"/>
</dbReference>